<evidence type="ECO:0000313" key="10">
    <source>
        <dbReference type="EMBL" id="UUI03102.1"/>
    </source>
</evidence>
<dbReference type="InterPro" id="IPR036640">
    <property type="entry name" value="ABC1_TM_sf"/>
</dbReference>
<feature type="transmembrane region" description="Helical" evidence="7">
    <location>
        <begin position="135"/>
        <end position="152"/>
    </location>
</feature>
<dbReference type="CDD" id="cd03251">
    <property type="entry name" value="ABCC_MsbA"/>
    <property type="match status" value="1"/>
</dbReference>
<dbReference type="SMART" id="SM00382">
    <property type="entry name" value="AAA"/>
    <property type="match status" value="1"/>
</dbReference>
<keyword evidence="4 10" id="KW-0067">ATP-binding</keyword>
<dbReference type="GO" id="GO:0005524">
    <property type="term" value="F:ATP binding"/>
    <property type="evidence" value="ECO:0007669"/>
    <property type="project" value="UniProtKB-KW"/>
</dbReference>
<dbReference type="Gene3D" id="1.20.1560.10">
    <property type="entry name" value="ABC transporter type 1, transmembrane domain"/>
    <property type="match status" value="1"/>
</dbReference>
<dbReference type="InterPro" id="IPR039421">
    <property type="entry name" value="Type_1_exporter"/>
</dbReference>
<dbReference type="InterPro" id="IPR017871">
    <property type="entry name" value="ABC_transporter-like_CS"/>
</dbReference>
<accession>A0ABY5JUF7</accession>
<feature type="transmembrane region" description="Helical" evidence="7">
    <location>
        <begin position="244"/>
        <end position="264"/>
    </location>
</feature>
<dbReference type="PANTHER" id="PTHR43394:SF1">
    <property type="entry name" value="ATP-BINDING CASSETTE SUB-FAMILY B MEMBER 10, MITOCHONDRIAL"/>
    <property type="match status" value="1"/>
</dbReference>
<evidence type="ECO:0000256" key="7">
    <source>
        <dbReference type="SAM" id="Phobius"/>
    </source>
</evidence>
<feature type="domain" description="ABC transmembrane type-1" evidence="9">
    <location>
        <begin position="17"/>
        <end position="299"/>
    </location>
</feature>
<dbReference type="EMBL" id="CP101914">
    <property type="protein sequence ID" value="UUI03102.1"/>
    <property type="molecule type" value="Genomic_DNA"/>
</dbReference>
<dbReference type="InterPro" id="IPR027417">
    <property type="entry name" value="P-loop_NTPase"/>
</dbReference>
<evidence type="ECO:0000256" key="1">
    <source>
        <dbReference type="ARBA" id="ARBA00004651"/>
    </source>
</evidence>
<dbReference type="Gene3D" id="3.40.50.300">
    <property type="entry name" value="P-loop containing nucleotide triphosphate hydrolases"/>
    <property type="match status" value="1"/>
</dbReference>
<comment type="subcellular location">
    <subcellularLocation>
        <location evidence="1">Cell membrane</location>
        <topology evidence="1">Multi-pass membrane protein</topology>
    </subcellularLocation>
</comment>
<proteinExistence type="predicted"/>
<dbReference type="Pfam" id="PF00664">
    <property type="entry name" value="ABC_membrane"/>
    <property type="match status" value="1"/>
</dbReference>
<evidence type="ECO:0000259" key="8">
    <source>
        <dbReference type="PROSITE" id="PS50893"/>
    </source>
</evidence>
<keyword evidence="11" id="KW-1185">Reference proteome</keyword>
<dbReference type="InterPro" id="IPR011527">
    <property type="entry name" value="ABC1_TM_dom"/>
</dbReference>
<evidence type="ECO:0000259" key="9">
    <source>
        <dbReference type="PROSITE" id="PS50929"/>
    </source>
</evidence>
<dbReference type="PANTHER" id="PTHR43394">
    <property type="entry name" value="ATP-DEPENDENT PERMEASE MDL1, MITOCHONDRIAL"/>
    <property type="match status" value="1"/>
</dbReference>
<feature type="transmembrane region" description="Helical" evidence="7">
    <location>
        <begin position="53"/>
        <end position="74"/>
    </location>
</feature>
<dbReference type="InterPro" id="IPR003593">
    <property type="entry name" value="AAA+_ATPase"/>
</dbReference>
<feature type="transmembrane region" description="Helical" evidence="7">
    <location>
        <begin position="276"/>
        <end position="297"/>
    </location>
</feature>
<reference evidence="10" key="1">
    <citation type="submission" date="2022-07" db="EMBL/GenBank/DDBJ databases">
        <title>FELIX.</title>
        <authorList>
            <person name="Wan K.H."/>
            <person name="Park S."/>
            <person name="Lawrence Q."/>
            <person name="Eichenberger J.P."/>
            <person name="Booth B.W."/>
            <person name="Piaggio A.J."/>
            <person name="Chandler J.C."/>
            <person name="Franklin A.B."/>
            <person name="Celniker S.E."/>
        </authorList>
    </citation>
    <scope>NUCLEOTIDE SEQUENCE</scope>
    <source>
        <strain evidence="10">QA-1986 374</strain>
    </source>
</reference>
<dbReference type="CDD" id="cd18549">
    <property type="entry name" value="ABC_6TM_YwjA_like"/>
    <property type="match status" value="1"/>
</dbReference>
<evidence type="ECO:0000256" key="4">
    <source>
        <dbReference type="ARBA" id="ARBA00022840"/>
    </source>
</evidence>
<evidence type="ECO:0000256" key="5">
    <source>
        <dbReference type="ARBA" id="ARBA00022989"/>
    </source>
</evidence>
<dbReference type="PROSITE" id="PS50929">
    <property type="entry name" value="ABC_TM1F"/>
    <property type="match status" value="1"/>
</dbReference>
<feature type="domain" description="ABC transporter" evidence="8">
    <location>
        <begin position="333"/>
        <end position="568"/>
    </location>
</feature>
<keyword evidence="5 7" id="KW-1133">Transmembrane helix</keyword>
<evidence type="ECO:0000313" key="11">
    <source>
        <dbReference type="Proteomes" id="UP001059773"/>
    </source>
</evidence>
<name>A0ABY5JUF7_9BACI</name>
<evidence type="ECO:0000256" key="6">
    <source>
        <dbReference type="ARBA" id="ARBA00023136"/>
    </source>
</evidence>
<dbReference type="SUPFAM" id="SSF52540">
    <property type="entry name" value="P-loop containing nucleoside triphosphate hydrolases"/>
    <property type="match status" value="1"/>
</dbReference>
<dbReference type="InterPro" id="IPR003439">
    <property type="entry name" value="ABC_transporter-like_ATP-bd"/>
</dbReference>
<dbReference type="PROSITE" id="PS00211">
    <property type="entry name" value="ABC_TRANSPORTER_1"/>
    <property type="match status" value="1"/>
</dbReference>
<dbReference type="Pfam" id="PF00005">
    <property type="entry name" value="ABC_tran"/>
    <property type="match status" value="1"/>
</dbReference>
<keyword evidence="3" id="KW-0547">Nucleotide-binding</keyword>
<keyword evidence="6 7" id="KW-0472">Membrane</keyword>
<feature type="transmembrane region" description="Helical" evidence="7">
    <location>
        <begin position="20"/>
        <end position="41"/>
    </location>
</feature>
<sequence length="571" mass="64781">MLRQFFSYYKPHKRLFIIDFSAAVIVALMELAFPVAVQWFIDQLLPGQNWNAIVVVSVLLLIVYIISTYLQYVVSYLGHKLGINIETDMRRDLFYQVQRQSFHFFDNTKTGHIMSRITNDLFDLGELAHHGPEDFFISIMTFLGAFFIMFTINPVLALIVLITVPILIFLITFGNIRMNKAWRRMYANIAGVNARIEDAVSGVRVVQSFTNEEFEKQRFQENNEKFRLVKVGAYKIMGIVHSNIFLLMRLMTLLVLVVGAWFTYTDRLSYGELVSFILFVNVLTTPINKITALLELYPKGMAGFKRFSDMMAVNPDVEDRPDAVAVSELKGDIRFNQVSFSYDKTKKPVLNDISFQIKHGETVAFVGPSGAGKTTISALIPRFYDVIDGAITIDGMDIRDMTKESLRSQIGVVQQDVFLFTGTLRENIAYGNLEATDEEIELAAKRAHMEDFIKELPEGYETQVGERGLKLSGGQKQRIAIARMFLKNPPILILDEATSALDTETEMIIQKALNDLAANRTTIVIAHRLATIKEADRIMVVTKNGIEEEGTHEELLQKKGIFAHLHGVQMK</sequence>
<protein>
    <submittedName>
        <fullName evidence="10">ABC transporter ATP-binding protein/permease</fullName>
    </submittedName>
</protein>
<feature type="transmembrane region" description="Helical" evidence="7">
    <location>
        <begin position="158"/>
        <end position="176"/>
    </location>
</feature>
<organism evidence="10 11">
    <name type="scientific">Oceanobacillus jeddahense</name>
    <dbReference type="NCBI Taxonomy" id="1462527"/>
    <lineage>
        <taxon>Bacteria</taxon>
        <taxon>Bacillati</taxon>
        <taxon>Bacillota</taxon>
        <taxon>Bacilli</taxon>
        <taxon>Bacillales</taxon>
        <taxon>Bacillaceae</taxon>
        <taxon>Oceanobacillus</taxon>
    </lineage>
</organism>
<dbReference type="PROSITE" id="PS50893">
    <property type="entry name" value="ABC_TRANSPORTER_2"/>
    <property type="match status" value="1"/>
</dbReference>
<dbReference type="SUPFAM" id="SSF90123">
    <property type="entry name" value="ABC transporter transmembrane region"/>
    <property type="match status" value="1"/>
</dbReference>
<keyword evidence="2 7" id="KW-0812">Transmembrane</keyword>
<dbReference type="RefSeq" id="WP_256708280.1">
    <property type="nucleotide sequence ID" value="NZ_CP101914.1"/>
</dbReference>
<evidence type="ECO:0000256" key="2">
    <source>
        <dbReference type="ARBA" id="ARBA00022692"/>
    </source>
</evidence>
<evidence type="ECO:0000256" key="3">
    <source>
        <dbReference type="ARBA" id="ARBA00022741"/>
    </source>
</evidence>
<gene>
    <name evidence="10" type="ORF">NP439_24250</name>
</gene>
<dbReference type="Proteomes" id="UP001059773">
    <property type="component" value="Chromosome"/>
</dbReference>